<dbReference type="RefSeq" id="XP_009525224.1">
    <property type="nucleotide sequence ID" value="XM_009526929.1"/>
</dbReference>
<dbReference type="GeneID" id="20651250"/>
<dbReference type="EMBL" id="JH159153">
    <property type="protein sequence ID" value="EGZ22507.1"/>
    <property type="molecule type" value="Genomic_DNA"/>
</dbReference>
<feature type="non-terminal residue" evidence="2">
    <location>
        <position position="316"/>
    </location>
</feature>
<keyword evidence="3" id="KW-1185">Reference proteome</keyword>
<protein>
    <recommendedName>
        <fullName evidence="1">Helicase-associated domain-containing protein</fullName>
    </recommendedName>
</protein>
<gene>
    <name evidence="2" type="ORF">PHYSODRAFT_398962</name>
</gene>
<feature type="domain" description="Helicase-associated" evidence="1">
    <location>
        <begin position="1"/>
        <end position="73"/>
    </location>
</feature>
<dbReference type="OMA" id="VWDESIM"/>
<dbReference type="InParanoid" id="G4Z7X2"/>
<dbReference type="PANTHER" id="PTHR37066">
    <property type="entry name" value="HELICASE-ASSOCIATED"/>
    <property type="match status" value="1"/>
</dbReference>
<evidence type="ECO:0000313" key="2">
    <source>
        <dbReference type="EMBL" id="EGZ22507.1"/>
    </source>
</evidence>
<evidence type="ECO:0000313" key="3">
    <source>
        <dbReference type="Proteomes" id="UP000002640"/>
    </source>
</evidence>
<reference evidence="2 3" key="1">
    <citation type="journal article" date="2006" name="Science">
        <title>Phytophthora genome sequences uncover evolutionary origins and mechanisms of pathogenesis.</title>
        <authorList>
            <person name="Tyler B.M."/>
            <person name="Tripathy S."/>
            <person name="Zhang X."/>
            <person name="Dehal P."/>
            <person name="Jiang R.H."/>
            <person name="Aerts A."/>
            <person name="Arredondo F.D."/>
            <person name="Baxter L."/>
            <person name="Bensasson D."/>
            <person name="Beynon J.L."/>
            <person name="Chapman J."/>
            <person name="Damasceno C.M."/>
            <person name="Dorrance A.E."/>
            <person name="Dou D."/>
            <person name="Dickerman A.W."/>
            <person name="Dubchak I.L."/>
            <person name="Garbelotto M."/>
            <person name="Gijzen M."/>
            <person name="Gordon S.G."/>
            <person name="Govers F."/>
            <person name="Grunwald N.J."/>
            <person name="Huang W."/>
            <person name="Ivors K.L."/>
            <person name="Jones R.W."/>
            <person name="Kamoun S."/>
            <person name="Krampis K."/>
            <person name="Lamour K.H."/>
            <person name="Lee M.K."/>
            <person name="McDonald W.H."/>
            <person name="Medina M."/>
            <person name="Meijer H.J."/>
            <person name="Nordberg E.K."/>
            <person name="Maclean D.J."/>
            <person name="Ospina-Giraldo M.D."/>
            <person name="Morris P.F."/>
            <person name="Phuntumart V."/>
            <person name="Putnam N.H."/>
            <person name="Rash S."/>
            <person name="Rose J.K."/>
            <person name="Sakihama Y."/>
            <person name="Salamov A.A."/>
            <person name="Savidor A."/>
            <person name="Scheuring C.F."/>
            <person name="Smith B.M."/>
            <person name="Sobral B.W."/>
            <person name="Terry A."/>
            <person name="Torto-Alalibo T.A."/>
            <person name="Win J."/>
            <person name="Xu Z."/>
            <person name="Zhang H."/>
            <person name="Grigoriev I.V."/>
            <person name="Rokhsar D.S."/>
            <person name="Boore J.L."/>
        </authorList>
    </citation>
    <scope>NUCLEOTIDE SEQUENCE [LARGE SCALE GENOMIC DNA]</scope>
    <source>
        <strain evidence="2 3">P6497</strain>
    </source>
</reference>
<dbReference type="Pfam" id="PF03457">
    <property type="entry name" value="HA"/>
    <property type="match status" value="1"/>
</dbReference>
<sequence>WEQKVLVALQIYKKLYGDLLVPRPFVVPTGDERWPSKTWGYNLGTAVNRLRIKLENKSPLSTEFKEELETLDFARNASQYKWDNIVLPALKRFHQVHEHADVPQEFVVPTNDETWPRLTWGCRLGNTAHSIRRKEAYTVQVAMSKEELDRIEFCYDISIIERDWTKKVLPSLQVYRREFGDCLVPTAFVVPACPPWPEKAWGMTLGIVVSRCRIGGGYAEQATRDREVLDALGFVWNRSDAVWDESIMPALKTFVDVYKNGHVPHKFVVPSQAPWPERAWGMALGKVVSRCRIGDSYVEQVTRDRDVLDALGFVWN</sequence>
<dbReference type="InterPro" id="IPR005114">
    <property type="entry name" value="Helicase_assoc"/>
</dbReference>
<organism evidence="2 3">
    <name type="scientific">Phytophthora sojae (strain P6497)</name>
    <name type="common">Soybean stem and root rot agent</name>
    <name type="synonym">Phytophthora megasperma f. sp. glycines</name>
    <dbReference type="NCBI Taxonomy" id="1094619"/>
    <lineage>
        <taxon>Eukaryota</taxon>
        <taxon>Sar</taxon>
        <taxon>Stramenopiles</taxon>
        <taxon>Oomycota</taxon>
        <taxon>Peronosporomycetes</taxon>
        <taxon>Peronosporales</taxon>
        <taxon>Peronosporaceae</taxon>
        <taxon>Phytophthora</taxon>
    </lineage>
</organism>
<feature type="non-terminal residue" evidence="2">
    <location>
        <position position="1"/>
    </location>
</feature>
<dbReference type="STRING" id="1094619.G4Z7X2"/>
<dbReference type="AlphaFoldDB" id="G4Z7X2"/>
<dbReference type="KEGG" id="psoj:PHYSODRAFT_398962"/>
<dbReference type="SMR" id="G4Z7X2"/>
<evidence type="ECO:0000259" key="1">
    <source>
        <dbReference type="Pfam" id="PF03457"/>
    </source>
</evidence>
<dbReference type="Proteomes" id="UP000002640">
    <property type="component" value="Unassembled WGS sequence"/>
</dbReference>
<dbReference type="PANTHER" id="PTHR37066:SF1">
    <property type="entry name" value="LNS2_PITP DOMAIN-CONTAINING PROTEIN"/>
    <property type="match status" value="1"/>
</dbReference>
<accession>G4Z7X2</accession>
<proteinExistence type="predicted"/>
<name>G4Z7X2_PHYSP</name>